<sequence>MDEHPHSAISLRNQAASPLLRLPAELRNKIFEHVLGGYDIFVGIWPRHMERRLDRPFDSFREGGSHFLGLLQVCQQIYTEAKTLPFSLNEFSGWVGGLTRLSFDSNLSENQINKIRVVTIRLKYCGIGFYRYSQDPIDLTPSFVELLHFVQNLKKFEKLKIDRYWDDTMMSRVMDSMWDTFDVEFREKLRRGEVVVKHKICCICCSQSQLPPSDLDTVSPRPRSHHGFAPQRRHASPLLRLPAELRDIIYKFALGGYEIYLGTIRLS</sequence>
<dbReference type="OrthoDB" id="5413827at2759"/>
<evidence type="ECO:0000313" key="3">
    <source>
        <dbReference type="EMBL" id="KAF2035778.1"/>
    </source>
</evidence>
<name>A0A9P4LRW7_9PLEO</name>
<dbReference type="PANTHER" id="PTHR38790">
    <property type="entry name" value="2EXR DOMAIN-CONTAINING PROTEIN-RELATED"/>
    <property type="match status" value="1"/>
</dbReference>
<keyword evidence="4" id="KW-1185">Reference proteome</keyword>
<dbReference type="PANTHER" id="PTHR38790:SF4">
    <property type="entry name" value="2EXR DOMAIN-CONTAINING PROTEIN"/>
    <property type="match status" value="1"/>
</dbReference>
<dbReference type="AlphaFoldDB" id="A0A9P4LRW7"/>
<feature type="compositionally biased region" description="Basic residues" evidence="1">
    <location>
        <begin position="222"/>
        <end position="231"/>
    </location>
</feature>
<gene>
    <name evidence="3" type="ORF">EK21DRAFT_84186</name>
</gene>
<dbReference type="EMBL" id="ML978156">
    <property type="protein sequence ID" value="KAF2035778.1"/>
    <property type="molecule type" value="Genomic_DNA"/>
</dbReference>
<evidence type="ECO:0000259" key="2">
    <source>
        <dbReference type="Pfam" id="PF24864"/>
    </source>
</evidence>
<evidence type="ECO:0000313" key="4">
    <source>
        <dbReference type="Proteomes" id="UP000799777"/>
    </source>
</evidence>
<feature type="region of interest" description="Disordered" evidence="1">
    <location>
        <begin position="212"/>
        <end position="231"/>
    </location>
</feature>
<organism evidence="3 4">
    <name type="scientific">Setomelanomma holmii</name>
    <dbReference type="NCBI Taxonomy" id="210430"/>
    <lineage>
        <taxon>Eukaryota</taxon>
        <taxon>Fungi</taxon>
        <taxon>Dikarya</taxon>
        <taxon>Ascomycota</taxon>
        <taxon>Pezizomycotina</taxon>
        <taxon>Dothideomycetes</taxon>
        <taxon>Pleosporomycetidae</taxon>
        <taxon>Pleosporales</taxon>
        <taxon>Pleosporineae</taxon>
        <taxon>Phaeosphaeriaceae</taxon>
        <taxon>Setomelanomma</taxon>
    </lineage>
</organism>
<dbReference type="InterPro" id="IPR056632">
    <property type="entry name" value="DUF7730"/>
</dbReference>
<dbReference type="Proteomes" id="UP000799777">
    <property type="component" value="Unassembled WGS sequence"/>
</dbReference>
<comment type="caution">
    <text evidence="3">The sequence shown here is derived from an EMBL/GenBank/DDBJ whole genome shotgun (WGS) entry which is preliminary data.</text>
</comment>
<dbReference type="Pfam" id="PF24864">
    <property type="entry name" value="DUF7730"/>
    <property type="match status" value="1"/>
</dbReference>
<evidence type="ECO:0000256" key="1">
    <source>
        <dbReference type="SAM" id="MobiDB-lite"/>
    </source>
</evidence>
<feature type="domain" description="DUF7730" evidence="2">
    <location>
        <begin position="13"/>
        <end position="133"/>
    </location>
</feature>
<accession>A0A9P4LRW7</accession>
<reference evidence="3" key="1">
    <citation type="journal article" date="2020" name="Stud. Mycol.">
        <title>101 Dothideomycetes genomes: a test case for predicting lifestyles and emergence of pathogens.</title>
        <authorList>
            <person name="Haridas S."/>
            <person name="Albert R."/>
            <person name="Binder M."/>
            <person name="Bloem J."/>
            <person name="Labutti K."/>
            <person name="Salamov A."/>
            <person name="Andreopoulos B."/>
            <person name="Baker S."/>
            <person name="Barry K."/>
            <person name="Bills G."/>
            <person name="Bluhm B."/>
            <person name="Cannon C."/>
            <person name="Castanera R."/>
            <person name="Culley D."/>
            <person name="Daum C."/>
            <person name="Ezra D."/>
            <person name="Gonzalez J."/>
            <person name="Henrissat B."/>
            <person name="Kuo A."/>
            <person name="Liang C."/>
            <person name="Lipzen A."/>
            <person name="Lutzoni F."/>
            <person name="Magnuson J."/>
            <person name="Mondo S."/>
            <person name="Nolan M."/>
            <person name="Ohm R."/>
            <person name="Pangilinan J."/>
            <person name="Park H.-J."/>
            <person name="Ramirez L."/>
            <person name="Alfaro M."/>
            <person name="Sun H."/>
            <person name="Tritt A."/>
            <person name="Yoshinaga Y."/>
            <person name="Zwiers L.-H."/>
            <person name="Turgeon B."/>
            <person name="Goodwin S."/>
            <person name="Spatafora J."/>
            <person name="Crous P."/>
            <person name="Grigoriev I."/>
        </authorList>
    </citation>
    <scope>NUCLEOTIDE SEQUENCE</scope>
    <source>
        <strain evidence="3">CBS 110217</strain>
    </source>
</reference>
<protein>
    <recommendedName>
        <fullName evidence="2">DUF7730 domain-containing protein</fullName>
    </recommendedName>
</protein>
<proteinExistence type="predicted"/>